<organism evidence="6 7">
    <name type="scientific">Penicillium subrubescens</name>
    <dbReference type="NCBI Taxonomy" id="1316194"/>
    <lineage>
        <taxon>Eukaryota</taxon>
        <taxon>Fungi</taxon>
        <taxon>Dikarya</taxon>
        <taxon>Ascomycota</taxon>
        <taxon>Pezizomycotina</taxon>
        <taxon>Eurotiomycetes</taxon>
        <taxon>Eurotiomycetidae</taxon>
        <taxon>Eurotiales</taxon>
        <taxon>Aspergillaceae</taxon>
        <taxon>Penicillium</taxon>
    </lineage>
</organism>
<dbReference type="Gene3D" id="2.130.10.10">
    <property type="entry name" value="YVTN repeat-like/Quinoprotein amine dehydrogenase"/>
    <property type="match status" value="2"/>
</dbReference>
<evidence type="ECO:0000256" key="4">
    <source>
        <dbReference type="SAM" id="MobiDB-lite"/>
    </source>
</evidence>
<keyword evidence="2" id="KW-0677">Repeat</keyword>
<dbReference type="InterPro" id="IPR019775">
    <property type="entry name" value="WD40_repeat_CS"/>
</dbReference>
<dbReference type="Pfam" id="PF00400">
    <property type="entry name" value="WD40"/>
    <property type="match status" value="5"/>
</dbReference>
<dbReference type="AlphaFoldDB" id="A0A1Q5TUC0"/>
<dbReference type="SMART" id="SM00320">
    <property type="entry name" value="WD40"/>
    <property type="match status" value="5"/>
</dbReference>
<protein>
    <submittedName>
        <fullName evidence="6">Uncharacterized protein</fullName>
    </submittedName>
</protein>
<dbReference type="InterPro" id="IPR036322">
    <property type="entry name" value="WD40_repeat_dom_sf"/>
</dbReference>
<dbReference type="STRING" id="1316194.A0A1Q5TUC0"/>
<evidence type="ECO:0000256" key="3">
    <source>
        <dbReference type="PROSITE-ProRule" id="PRU00221"/>
    </source>
</evidence>
<evidence type="ECO:0000313" key="7">
    <source>
        <dbReference type="Proteomes" id="UP000186955"/>
    </source>
</evidence>
<dbReference type="PRINTS" id="PR00320">
    <property type="entry name" value="GPROTEINBRPT"/>
</dbReference>
<evidence type="ECO:0000256" key="5">
    <source>
        <dbReference type="SAM" id="Phobius"/>
    </source>
</evidence>
<reference evidence="6 7" key="1">
    <citation type="submission" date="2016-10" db="EMBL/GenBank/DDBJ databases">
        <title>Genome sequence of the ascomycete fungus Penicillium subrubescens.</title>
        <authorList>
            <person name="De Vries R.P."/>
            <person name="Peng M."/>
            <person name="Dilokpimol A."/>
            <person name="Hilden K."/>
            <person name="Makela M.R."/>
            <person name="Grigoriev I."/>
            <person name="Riley R."/>
            <person name="Granchi Z."/>
        </authorList>
    </citation>
    <scope>NUCLEOTIDE SEQUENCE [LARGE SCALE GENOMIC DNA]</scope>
    <source>
        <strain evidence="6 7">CBS 132785</strain>
    </source>
</reference>
<sequence length="796" mass="89239">MKVANSRTTGFDCVSVTCDPSRRTTYVLYHHLFDEYAVFNTLLSAPEQCIDPYFHVSALYRSHHQHIEVYRNTIDCTILGIERQTGFGNPGRLDRGRRPSMDEYPALDDPKRTIQELGYCQTDIAIIGHVGRCCLDCGEWLIQAIDASLLDGQLSHDVGQNSSSSSQHQDQQLSEYLKATQRMVRQDVEYVRRRTAMLLSQVQQMSDRTQSQTSYMLSVITQSDAEYTAAIAIDGKRDSIAMRTISILGIVYLPATFVATLFSMDIFSWPGTSNKSNETSSLVASPNADYQFYRTGLDSYGQPRKTESNFNRLSGVFCHRGLYDRAMKVSENTELAIDKGLGLGLRLHELDVRSHTRADRSNNPRKAFLAHDATGARVTAIARRWSQADGVDFIGTIVVERGVNLETNNHASSYQETMARIPGLAKLLSNYDPSYPWKEKHDGVALWEFFENSTFQLDLRDKDFAPMLAWLRYRHFFNLDVILKGYNYCYSDGQALLDAVNSFGTTDNGTLIEVLEGHEDAVTSVASNYRSMQIASGSHDSTVRIWEADTGKLIRTLTGHEKPVTSVVFPGNIECKWVVSGSCDKTIRIWDAETGAPIRTLRGHEEAVTSVAFSDYRKWIVSGSDDKTARIWDAQTGQLLLKLDHWEPVTSVAFSNDDMLVASGSHENTVRVWAAESGRLYHILRGHTGPVTSVAFSGDCTQIASGSHDNTVRIWAVNPGKPLYTLDGHTNKSTRLCSRTTACSWHRARMMKQFEFGKPTQENRITCFKAIRNRSPRSPSGTGEGTGRYSRLRATE</sequence>
<feature type="repeat" description="WD" evidence="3">
    <location>
        <begin position="601"/>
        <end position="642"/>
    </location>
</feature>
<keyword evidence="1 3" id="KW-0853">WD repeat</keyword>
<dbReference type="SUPFAM" id="SSF50978">
    <property type="entry name" value="WD40 repeat-like"/>
    <property type="match status" value="1"/>
</dbReference>
<dbReference type="PROSITE" id="PS00678">
    <property type="entry name" value="WD_REPEATS_1"/>
    <property type="match status" value="3"/>
</dbReference>
<name>A0A1Q5TUC0_9EURO</name>
<feature type="repeat" description="WD" evidence="3">
    <location>
        <begin position="684"/>
        <end position="725"/>
    </location>
</feature>
<feature type="region of interest" description="Disordered" evidence="4">
    <location>
        <begin position="772"/>
        <end position="796"/>
    </location>
</feature>
<keyword evidence="5" id="KW-0812">Transmembrane</keyword>
<dbReference type="CDD" id="cd00200">
    <property type="entry name" value="WD40"/>
    <property type="match status" value="1"/>
</dbReference>
<dbReference type="PANTHER" id="PTHR44156">
    <property type="entry name" value="SUPERNUMERARY LIMBS, ISOFORM B-RELATED"/>
    <property type="match status" value="1"/>
</dbReference>
<keyword evidence="7" id="KW-1185">Reference proteome</keyword>
<dbReference type="InterPro" id="IPR001680">
    <property type="entry name" value="WD40_rpt"/>
</dbReference>
<dbReference type="InterPro" id="IPR015943">
    <property type="entry name" value="WD40/YVTN_repeat-like_dom_sf"/>
</dbReference>
<dbReference type="InterPro" id="IPR053299">
    <property type="entry name" value="ASTRA_WD_repeat"/>
</dbReference>
<gene>
    <name evidence="6" type="ORF">PENSUB_6808</name>
</gene>
<accession>A0A1Q5TUC0</accession>
<dbReference type="EMBL" id="MNBE01000615">
    <property type="protein sequence ID" value="OKP03799.1"/>
    <property type="molecule type" value="Genomic_DNA"/>
</dbReference>
<feature type="repeat" description="WD" evidence="3">
    <location>
        <begin position="515"/>
        <end position="556"/>
    </location>
</feature>
<dbReference type="Gene3D" id="1.20.58.340">
    <property type="entry name" value="Magnesium transport protein CorA, transmembrane region"/>
    <property type="match status" value="1"/>
</dbReference>
<keyword evidence="5" id="KW-1133">Transmembrane helix</keyword>
<evidence type="ECO:0000256" key="2">
    <source>
        <dbReference type="ARBA" id="ARBA00022737"/>
    </source>
</evidence>
<evidence type="ECO:0000313" key="6">
    <source>
        <dbReference type="EMBL" id="OKP03799.1"/>
    </source>
</evidence>
<dbReference type="PROSITE" id="PS50082">
    <property type="entry name" value="WD_REPEATS_2"/>
    <property type="match status" value="5"/>
</dbReference>
<dbReference type="PROSITE" id="PS50294">
    <property type="entry name" value="WD_REPEATS_REGION"/>
    <property type="match status" value="5"/>
</dbReference>
<dbReference type="Proteomes" id="UP000186955">
    <property type="component" value="Unassembled WGS sequence"/>
</dbReference>
<feature type="repeat" description="WD" evidence="3">
    <location>
        <begin position="642"/>
        <end position="683"/>
    </location>
</feature>
<feature type="repeat" description="WD" evidence="3">
    <location>
        <begin position="557"/>
        <end position="600"/>
    </location>
</feature>
<keyword evidence="5" id="KW-0472">Membrane</keyword>
<feature type="transmembrane region" description="Helical" evidence="5">
    <location>
        <begin position="245"/>
        <end position="269"/>
    </location>
</feature>
<proteinExistence type="predicted"/>
<comment type="caution">
    <text evidence="6">The sequence shown here is derived from an EMBL/GenBank/DDBJ whole genome shotgun (WGS) entry which is preliminary data.</text>
</comment>
<dbReference type="InterPro" id="IPR020472">
    <property type="entry name" value="WD40_PAC1"/>
</dbReference>
<evidence type="ECO:0000256" key="1">
    <source>
        <dbReference type="ARBA" id="ARBA00022574"/>
    </source>
</evidence>